<dbReference type="AlphaFoldDB" id="A0A8J4QEX1"/>
<accession>A0A8J4QEX1</accession>
<dbReference type="EMBL" id="JRKL02012634">
    <property type="protein sequence ID" value="KAF3944344.1"/>
    <property type="molecule type" value="Genomic_DNA"/>
</dbReference>
<reference evidence="2" key="1">
    <citation type="submission" date="2020-03" db="EMBL/GenBank/DDBJ databases">
        <title>Castanea mollissima Vanexum genome sequencing.</title>
        <authorList>
            <person name="Staton M."/>
        </authorList>
    </citation>
    <scope>NUCLEOTIDE SEQUENCE</scope>
    <source>
        <tissue evidence="2">Leaf</tissue>
    </source>
</reference>
<proteinExistence type="predicted"/>
<dbReference type="Proteomes" id="UP000737018">
    <property type="component" value="Unassembled WGS sequence"/>
</dbReference>
<sequence>MAVELDNEEAGADTEEEGRLTEAETSNELEIEEGPETEEGTTKGEGTTGMGSDGERKEGRREEPALYCVTLGDQDKYRKEWPENGHNCDFIASDTINFDHCTCILPSW</sequence>
<feature type="compositionally biased region" description="Basic and acidic residues" evidence="1">
    <location>
        <begin position="53"/>
        <end position="63"/>
    </location>
</feature>
<protein>
    <submittedName>
        <fullName evidence="2">Uncharacterized protein</fullName>
    </submittedName>
</protein>
<name>A0A8J4QEX1_9ROSI</name>
<evidence type="ECO:0000313" key="3">
    <source>
        <dbReference type="Proteomes" id="UP000737018"/>
    </source>
</evidence>
<feature type="region of interest" description="Disordered" evidence="1">
    <location>
        <begin position="1"/>
        <end position="63"/>
    </location>
</feature>
<feature type="compositionally biased region" description="Acidic residues" evidence="1">
    <location>
        <begin position="1"/>
        <end position="16"/>
    </location>
</feature>
<evidence type="ECO:0000313" key="2">
    <source>
        <dbReference type="EMBL" id="KAF3944344.1"/>
    </source>
</evidence>
<organism evidence="2 3">
    <name type="scientific">Castanea mollissima</name>
    <name type="common">Chinese chestnut</name>
    <dbReference type="NCBI Taxonomy" id="60419"/>
    <lineage>
        <taxon>Eukaryota</taxon>
        <taxon>Viridiplantae</taxon>
        <taxon>Streptophyta</taxon>
        <taxon>Embryophyta</taxon>
        <taxon>Tracheophyta</taxon>
        <taxon>Spermatophyta</taxon>
        <taxon>Magnoliopsida</taxon>
        <taxon>eudicotyledons</taxon>
        <taxon>Gunneridae</taxon>
        <taxon>Pentapetalae</taxon>
        <taxon>rosids</taxon>
        <taxon>fabids</taxon>
        <taxon>Fagales</taxon>
        <taxon>Fagaceae</taxon>
        <taxon>Castanea</taxon>
    </lineage>
</organism>
<evidence type="ECO:0000256" key="1">
    <source>
        <dbReference type="SAM" id="MobiDB-lite"/>
    </source>
</evidence>
<keyword evidence="3" id="KW-1185">Reference proteome</keyword>
<comment type="caution">
    <text evidence="2">The sequence shown here is derived from an EMBL/GenBank/DDBJ whole genome shotgun (WGS) entry which is preliminary data.</text>
</comment>
<gene>
    <name evidence="2" type="ORF">CMV_029184</name>
</gene>
<feature type="compositionally biased region" description="Acidic residues" evidence="1">
    <location>
        <begin position="25"/>
        <end position="39"/>
    </location>
</feature>